<evidence type="ECO:0000313" key="3">
    <source>
        <dbReference type="Proteomes" id="UP000016638"/>
    </source>
</evidence>
<organism evidence="2 3">
    <name type="scientific">Olsenella profusa F0195</name>
    <dbReference type="NCBI Taxonomy" id="1125712"/>
    <lineage>
        <taxon>Bacteria</taxon>
        <taxon>Bacillati</taxon>
        <taxon>Actinomycetota</taxon>
        <taxon>Coriobacteriia</taxon>
        <taxon>Coriobacteriales</taxon>
        <taxon>Atopobiaceae</taxon>
        <taxon>Olsenella</taxon>
    </lineage>
</organism>
<sequence>MDALVGGVIDVRAVLVDEYACLVLEVVRIARDVVPPLEDGDLVATCLREPARADRTRIACTDNDGIVGQGIEAFGQTVRDAHVDDSSDVGGTTDGTTGRIPRAILPRAHIMGPVSHKRPRTAQCHGIRGGSFTTSRGEDT</sequence>
<dbReference type="AlphaFoldDB" id="U2UYN1"/>
<feature type="compositionally biased region" description="Polar residues" evidence="1">
    <location>
        <begin position="131"/>
        <end position="140"/>
    </location>
</feature>
<dbReference type="Proteomes" id="UP000016638">
    <property type="component" value="Unassembled WGS sequence"/>
</dbReference>
<feature type="region of interest" description="Disordered" evidence="1">
    <location>
        <begin position="115"/>
        <end position="140"/>
    </location>
</feature>
<proteinExistence type="predicted"/>
<evidence type="ECO:0000256" key="1">
    <source>
        <dbReference type="SAM" id="MobiDB-lite"/>
    </source>
</evidence>
<keyword evidence="3" id="KW-1185">Reference proteome</keyword>
<evidence type="ECO:0000313" key="2">
    <source>
        <dbReference type="EMBL" id="ERL08212.1"/>
    </source>
</evidence>
<protein>
    <submittedName>
        <fullName evidence="2">Uncharacterized protein</fullName>
    </submittedName>
</protein>
<gene>
    <name evidence="2" type="ORF">HMPREF1316_0194</name>
</gene>
<dbReference type="STRING" id="1125712.HMPREF1316_0194"/>
<accession>U2UYN1</accession>
<comment type="caution">
    <text evidence="2">The sequence shown here is derived from an EMBL/GenBank/DDBJ whole genome shotgun (WGS) entry which is preliminary data.</text>
</comment>
<name>U2UYN1_9ACTN</name>
<dbReference type="EMBL" id="AWEZ01000045">
    <property type="protein sequence ID" value="ERL08212.1"/>
    <property type="molecule type" value="Genomic_DNA"/>
</dbReference>
<reference evidence="2 3" key="1">
    <citation type="submission" date="2013-08" db="EMBL/GenBank/DDBJ databases">
        <authorList>
            <person name="Durkin A.S."/>
            <person name="Haft D.R."/>
            <person name="McCorrison J."/>
            <person name="Torralba M."/>
            <person name="Gillis M."/>
            <person name="Haft D.H."/>
            <person name="Methe B."/>
            <person name="Sutton G."/>
            <person name="Nelson K.E."/>
        </authorList>
    </citation>
    <scope>NUCLEOTIDE SEQUENCE [LARGE SCALE GENOMIC DNA]</scope>
    <source>
        <strain evidence="2 3">F0195</strain>
    </source>
</reference>